<dbReference type="SUPFAM" id="SSF51011">
    <property type="entry name" value="Glycosyl hydrolase domain"/>
    <property type="match status" value="1"/>
</dbReference>
<evidence type="ECO:0000256" key="4">
    <source>
        <dbReference type="ARBA" id="ARBA00012670"/>
    </source>
</evidence>
<dbReference type="PANTHER" id="PTHR43576:SF2">
    <property type="entry name" value="INTRACELLULAR EXO-ALPHA-L-ARABINOFURANOSIDASE 2"/>
    <property type="match status" value="1"/>
</dbReference>
<comment type="similarity">
    <text evidence="2">Belongs to the glycosyl hydrolase 51 family.</text>
</comment>
<evidence type="ECO:0000256" key="6">
    <source>
        <dbReference type="ARBA" id="ARBA00023277"/>
    </source>
</evidence>
<evidence type="ECO:0000313" key="12">
    <source>
        <dbReference type="Proteomes" id="UP000594836"/>
    </source>
</evidence>
<dbReference type="SMART" id="SM00813">
    <property type="entry name" value="Alpha-L-AF_C"/>
    <property type="match status" value="1"/>
</dbReference>
<comment type="catalytic activity">
    <reaction evidence="1">
        <text>Hydrolysis of terminal non-reducing alpha-L-arabinofuranoside residues in alpha-L-arabinosides.</text>
        <dbReference type="EC" id="3.2.1.55"/>
    </reaction>
</comment>
<comment type="subunit">
    <text evidence="3">Homohexamer; trimer of dimers.</text>
</comment>
<dbReference type="PANTHER" id="PTHR43576">
    <property type="entry name" value="ALPHA-L-ARABINOFURANOSIDASE C-RELATED"/>
    <property type="match status" value="1"/>
</dbReference>
<evidence type="ECO:0000313" key="9">
    <source>
        <dbReference type="EMBL" id="NNG56848.1"/>
    </source>
</evidence>
<dbReference type="GO" id="GO:0046373">
    <property type="term" value="P:L-arabinose metabolic process"/>
    <property type="evidence" value="ECO:0007669"/>
    <property type="project" value="InterPro"/>
</dbReference>
<evidence type="ECO:0000256" key="5">
    <source>
        <dbReference type="ARBA" id="ARBA00022801"/>
    </source>
</evidence>
<dbReference type="InterPro" id="IPR017853">
    <property type="entry name" value="GH"/>
</dbReference>
<reference evidence="9 11" key="1">
    <citation type="submission" date="2020-05" db="EMBL/GenBank/DDBJ databases">
        <title>Draft Genome Sequences of Sphingomonas sp. Isolated from the International Space Station.</title>
        <authorList>
            <person name="Bijlani S."/>
            <person name="Singh N.K."/>
            <person name="Mason C.E."/>
            <person name="Wang C.C."/>
            <person name="Venkateswaran K."/>
        </authorList>
    </citation>
    <scope>NUCLEOTIDE SEQUENCE [LARGE SCALE GENOMIC DNA]</scope>
    <source>
        <strain evidence="9 11">FKI-L5-BR-P1</strain>
    </source>
</reference>
<keyword evidence="7" id="KW-0326">Glycosidase</keyword>
<dbReference type="Proteomes" id="UP000550136">
    <property type="component" value="Unassembled WGS sequence"/>
</dbReference>
<dbReference type="GO" id="GO:0046556">
    <property type="term" value="F:alpha-L-arabinofuranosidase activity"/>
    <property type="evidence" value="ECO:0007669"/>
    <property type="project" value="UniProtKB-EC"/>
</dbReference>
<feature type="domain" description="Alpha-L-arabinofuranosidase C-terminal" evidence="8">
    <location>
        <begin position="406"/>
        <end position="595"/>
    </location>
</feature>
<accession>A0A411LMQ7</accession>
<dbReference type="Proteomes" id="UP000594836">
    <property type="component" value="Chromosome"/>
</dbReference>
<dbReference type="InterPro" id="IPR013780">
    <property type="entry name" value="Glyco_hydro_b"/>
</dbReference>
<dbReference type="EMBL" id="JABEOU010000018">
    <property type="protein sequence ID" value="NNG56848.1"/>
    <property type="molecule type" value="Genomic_DNA"/>
</dbReference>
<evidence type="ECO:0000313" key="10">
    <source>
        <dbReference type="EMBL" id="QPT10273.1"/>
    </source>
</evidence>
<dbReference type="OrthoDB" id="9758333at2"/>
<evidence type="ECO:0000256" key="2">
    <source>
        <dbReference type="ARBA" id="ARBA00007186"/>
    </source>
</evidence>
<reference evidence="10 12" key="2">
    <citation type="submission" date="2020-12" db="EMBL/GenBank/DDBJ databases">
        <title>FDA dAtabase for Regulatory Grade micrObial Sequences (FDA-ARGOS): Supporting development and validation of Infectious Disease Dx tests.</title>
        <authorList>
            <person name="Sproer C."/>
            <person name="Gronow S."/>
            <person name="Severitt S."/>
            <person name="Schroder I."/>
            <person name="Tallon L."/>
            <person name="Sadzewicz L."/>
            <person name="Zhao X."/>
            <person name="Boylan J."/>
            <person name="Ott S."/>
            <person name="Bowen H."/>
            <person name="Vavikolanu K."/>
            <person name="Mehta A."/>
            <person name="Aluvathingal J."/>
            <person name="Nadendla S."/>
            <person name="Lowell S."/>
            <person name="Myers T."/>
            <person name="Yan Y."/>
            <person name="Sichtig H."/>
        </authorList>
    </citation>
    <scope>NUCLEOTIDE SEQUENCE [LARGE SCALE GENOMIC DNA]</scope>
    <source>
        <strain evidence="10 12">FDAARGOS_881</strain>
    </source>
</reference>
<protein>
    <recommendedName>
        <fullName evidence="4">non-reducing end alpha-L-arabinofuranosidase</fullName>
        <ecNumber evidence="4">3.2.1.55</ecNumber>
    </recommendedName>
</protein>
<dbReference type="Pfam" id="PF22848">
    <property type="entry name" value="ASD1_dom"/>
    <property type="match status" value="1"/>
</dbReference>
<sequence>MFERADKSPLPARVRAEGRWPSPPRARLLALRPASFGSPARSTNIVEYVGVISYTLTIRKSCGRRRGQAVRFNPIAALACALCPVPALAQSAPVAITIKADGAGPKINRNIFGQFAENLGAGIYGGVWVGEESPIPNVRGIRSDVVQALKALKVPSVRWPGGCFADEYQWRDGIGPRAKRAVTVNGSWGNALEKNDFGTDEFFDFLDQIGSEAYISVNMGSGSVKEAASWLAYMTADRRTTAGAERAANGHPKPYRVKFLGIGNESWSCGGAYSADYYVDEMKRYARFTRNLNLEQQGTDNPAGGSIAGSDPMQRIAVGPGGLDTAYTETVMKAWKGHDWSWSIEGLSMHNYTWISWPPSFSSINFGEREYAMLIKDTLKMEDMIRVHSSVMDKYDPEKKVSLVIDEWGVWLAKLPGSRDGFLHQQNSIRDAIIASINLNMFARHADRVRMTAIAQMVNVLQAMILTDGPKMVLTPTYHLFKMYVPFQGAKRLPISFDAGTYKFGEVSVPRIDAIAARGTDGKLWIALTNVDPNKIADIDVALEGIRAKRASGTVLTAARVDAVNTYDKPDEVEPQPISAKVTGGRLKVTVPAKSVTVLSVTE</sequence>
<dbReference type="SUPFAM" id="SSF51445">
    <property type="entry name" value="(Trans)glycosidases"/>
    <property type="match status" value="1"/>
</dbReference>
<organism evidence="9 11">
    <name type="scientific">Sphingomonas paucimobilis</name>
    <name type="common">Pseudomonas paucimobilis</name>
    <dbReference type="NCBI Taxonomy" id="13689"/>
    <lineage>
        <taxon>Bacteria</taxon>
        <taxon>Pseudomonadati</taxon>
        <taxon>Pseudomonadota</taxon>
        <taxon>Alphaproteobacteria</taxon>
        <taxon>Sphingomonadales</taxon>
        <taxon>Sphingomonadaceae</taxon>
        <taxon>Sphingomonas</taxon>
    </lineage>
</organism>
<proteinExistence type="inferred from homology"/>
<dbReference type="Gene3D" id="3.20.20.80">
    <property type="entry name" value="Glycosidases"/>
    <property type="match status" value="1"/>
</dbReference>
<keyword evidence="5" id="KW-0378">Hydrolase</keyword>
<dbReference type="Pfam" id="PF06964">
    <property type="entry name" value="Alpha-L-AF_C"/>
    <property type="match status" value="1"/>
</dbReference>
<evidence type="ECO:0000256" key="7">
    <source>
        <dbReference type="ARBA" id="ARBA00023295"/>
    </source>
</evidence>
<evidence type="ECO:0000256" key="1">
    <source>
        <dbReference type="ARBA" id="ARBA00001462"/>
    </source>
</evidence>
<dbReference type="EC" id="3.2.1.55" evidence="4"/>
<evidence type="ECO:0000256" key="3">
    <source>
        <dbReference type="ARBA" id="ARBA00011165"/>
    </source>
</evidence>
<gene>
    <name evidence="9" type="ORF">HKX06_05560</name>
    <name evidence="10" type="ORF">I6G38_08755</name>
</gene>
<dbReference type="EMBL" id="CP065713">
    <property type="protein sequence ID" value="QPT10273.1"/>
    <property type="molecule type" value="Genomic_DNA"/>
</dbReference>
<evidence type="ECO:0000259" key="8">
    <source>
        <dbReference type="SMART" id="SM00813"/>
    </source>
</evidence>
<evidence type="ECO:0000313" key="11">
    <source>
        <dbReference type="Proteomes" id="UP000550136"/>
    </source>
</evidence>
<dbReference type="AlphaFoldDB" id="A0A411LMQ7"/>
<keyword evidence="6" id="KW-0119">Carbohydrate metabolism</keyword>
<dbReference type="GO" id="GO:0000272">
    <property type="term" value="P:polysaccharide catabolic process"/>
    <property type="evidence" value="ECO:0007669"/>
    <property type="project" value="TreeGrafter"/>
</dbReference>
<name>A0A411LMQ7_SPHPI</name>
<dbReference type="InterPro" id="IPR010720">
    <property type="entry name" value="Alpha-L-AF_C"/>
</dbReference>
<dbReference type="InterPro" id="IPR055235">
    <property type="entry name" value="ASD1_cat"/>
</dbReference>
<dbReference type="Gene3D" id="2.60.40.1180">
    <property type="entry name" value="Golgi alpha-mannosidase II"/>
    <property type="match status" value="1"/>
</dbReference>